<comment type="similarity">
    <text evidence="1">Belongs to the short-chain dehydrogenases/reductases (SDR) family.</text>
</comment>
<dbReference type="RefSeq" id="WP_038693501.1">
    <property type="nucleotide sequence ID" value="NZ_CP009286.1"/>
</dbReference>
<sequence>MEQFGKGKFSGKKIVITGGSSGLGLAAAKLFVDEGARVLITGRTQAKLDSALEELGSSAVSLLSDAASLTDIDKLADRVKAEFGTIDALFVNAGITHYVPFESMSEDVYDELLTINTKGPYFTVQKLAPLLNEGSGVVLTTSITNVLGVPMISAYAASKAALRSMTRSLARELLPRKIRVNAVSPGPIDTGILARSMPKEVAEQTEAQMKQQIPMLRFGDPVEVAKAVAFLAFEATYTTGAEFPVDGGGSQI</sequence>
<name>A0A089LLA1_9BACL</name>
<dbReference type="KEGG" id="pste:PSTEL_03565"/>
<dbReference type="CDD" id="cd05233">
    <property type="entry name" value="SDR_c"/>
    <property type="match status" value="1"/>
</dbReference>
<dbReference type="InterPro" id="IPR002347">
    <property type="entry name" value="SDR_fam"/>
</dbReference>
<dbReference type="HOGENOM" id="CLU_010194_1_0_9"/>
<evidence type="ECO:0000259" key="3">
    <source>
        <dbReference type="SMART" id="SM00822"/>
    </source>
</evidence>
<dbReference type="PANTHER" id="PTHR43669">
    <property type="entry name" value="5-KETO-D-GLUCONATE 5-REDUCTASE"/>
    <property type="match status" value="1"/>
</dbReference>
<dbReference type="PRINTS" id="PR00080">
    <property type="entry name" value="SDRFAMILY"/>
</dbReference>
<protein>
    <submittedName>
        <fullName evidence="4">Short-chain dehydrogenase</fullName>
    </submittedName>
</protein>
<keyword evidence="2" id="KW-0560">Oxidoreductase</keyword>
<dbReference type="InterPro" id="IPR036291">
    <property type="entry name" value="NAD(P)-bd_dom_sf"/>
</dbReference>
<dbReference type="Gene3D" id="3.40.50.720">
    <property type="entry name" value="NAD(P)-binding Rossmann-like Domain"/>
    <property type="match status" value="1"/>
</dbReference>
<dbReference type="PRINTS" id="PR00081">
    <property type="entry name" value="GDHRDH"/>
</dbReference>
<dbReference type="Pfam" id="PF13561">
    <property type="entry name" value="adh_short_C2"/>
    <property type="match status" value="1"/>
</dbReference>
<dbReference type="SUPFAM" id="SSF51735">
    <property type="entry name" value="NAD(P)-binding Rossmann-fold domains"/>
    <property type="match status" value="1"/>
</dbReference>
<evidence type="ECO:0000256" key="1">
    <source>
        <dbReference type="ARBA" id="ARBA00006484"/>
    </source>
</evidence>
<feature type="domain" description="Ketoreductase" evidence="3">
    <location>
        <begin position="12"/>
        <end position="186"/>
    </location>
</feature>
<dbReference type="OrthoDB" id="9803333at2"/>
<evidence type="ECO:0000256" key="2">
    <source>
        <dbReference type="ARBA" id="ARBA00023002"/>
    </source>
</evidence>
<evidence type="ECO:0000313" key="4">
    <source>
        <dbReference type="EMBL" id="AIQ62331.1"/>
    </source>
</evidence>
<proteinExistence type="inferred from homology"/>
<reference evidence="4 5" key="1">
    <citation type="submission" date="2014-08" db="EMBL/GenBank/DDBJ databases">
        <title>Comparative genomics of the Paenibacillus odorifer group.</title>
        <authorList>
            <person name="den Bakker H.C."/>
            <person name="Tsai Y.-C."/>
            <person name="Martin N."/>
            <person name="Korlach J."/>
            <person name="Wiedmann M."/>
        </authorList>
    </citation>
    <scope>NUCLEOTIDE SEQUENCE [LARGE SCALE GENOMIC DNA]</scope>
    <source>
        <strain evidence="4 5">DSM 14472</strain>
    </source>
</reference>
<evidence type="ECO:0000313" key="5">
    <source>
        <dbReference type="Proteomes" id="UP000029507"/>
    </source>
</evidence>
<organism evidence="4 5">
    <name type="scientific">Paenibacillus stellifer</name>
    <dbReference type="NCBI Taxonomy" id="169760"/>
    <lineage>
        <taxon>Bacteria</taxon>
        <taxon>Bacillati</taxon>
        <taxon>Bacillota</taxon>
        <taxon>Bacilli</taxon>
        <taxon>Bacillales</taxon>
        <taxon>Paenibacillaceae</taxon>
        <taxon>Paenibacillus</taxon>
    </lineage>
</organism>
<dbReference type="Proteomes" id="UP000029507">
    <property type="component" value="Chromosome"/>
</dbReference>
<gene>
    <name evidence="4" type="ORF">PSTEL_03565</name>
</gene>
<dbReference type="InterPro" id="IPR020904">
    <property type="entry name" value="Sc_DH/Rdtase_CS"/>
</dbReference>
<dbReference type="InterPro" id="IPR057326">
    <property type="entry name" value="KR_dom"/>
</dbReference>
<dbReference type="SMART" id="SM00822">
    <property type="entry name" value="PKS_KR"/>
    <property type="match status" value="1"/>
</dbReference>
<dbReference type="GO" id="GO:0016491">
    <property type="term" value="F:oxidoreductase activity"/>
    <property type="evidence" value="ECO:0007669"/>
    <property type="project" value="UniProtKB-KW"/>
</dbReference>
<dbReference type="FunFam" id="3.40.50.720:FF:000084">
    <property type="entry name" value="Short-chain dehydrogenase reductase"/>
    <property type="match status" value="1"/>
</dbReference>
<accession>A0A089LLA1</accession>
<dbReference type="GO" id="GO:0008206">
    <property type="term" value="P:bile acid metabolic process"/>
    <property type="evidence" value="ECO:0007669"/>
    <property type="project" value="UniProtKB-ARBA"/>
</dbReference>
<dbReference type="EMBL" id="CP009286">
    <property type="protein sequence ID" value="AIQ62331.1"/>
    <property type="molecule type" value="Genomic_DNA"/>
</dbReference>
<keyword evidence="5" id="KW-1185">Reference proteome</keyword>
<dbReference type="STRING" id="169760.PSTEL_03565"/>
<dbReference type="PROSITE" id="PS00061">
    <property type="entry name" value="ADH_SHORT"/>
    <property type="match status" value="1"/>
</dbReference>
<dbReference type="AlphaFoldDB" id="A0A089LLA1"/>
<dbReference type="PANTHER" id="PTHR43669:SF3">
    <property type="entry name" value="ALCOHOL DEHYDROGENASE, PUTATIVE (AFU_ORTHOLOGUE AFUA_3G03445)-RELATED"/>
    <property type="match status" value="1"/>
</dbReference>